<reference evidence="1 2" key="1">
    <citation type="submission" date="2014-07" db="EMBL/GenBank/DDBJ databases">
        <title>Draft Genome Sequence of Gephyronic Acid Producer, Cystobacter violaceus Strain Cb vi76.</title>
        <authorList>
            <person name="Stevens D.C."/>
            <person name="Young J."/>
            <person name="Carmichael R."/>
            <person name="Tan J."/>
            <person name="Taylor R.E."/>
        </authorList>
    </citation>
    <scope>NUCLEOTIDE SEQUENCE [LARGE SCALE GENOMIC DNA]</scope>
    <source>
        <strain evidence="1 2">Cb vi76</strain>
    </source>
</reference>
<proteinExistence type="predicted"/>
<accession>A0A084SH54</accession>
<evidence type="ECO:0000313" key="1">
    <source>
        <dbReference type="EMBL" id="KFA87789.1"/>
    </source>
</evidence>
<dbReference type="Proteomes" id="UP000028547">
    <property type="component" value="Unassembled WGS sequence"/>
</dbReference>
<evidence type="ECO:0000313" key="2">
    <source>
        <dbReference type="Proteomes" id="UP000028547"/>
    </source>
</evidence>
<dbReference type="EMBL" id="JPMI01000332">
    <property type="protein sequence ID" value="KFA87789.1"/>
    <property type="molecule type" value="Genomic_DNA"/>
</dbReference>
<organism evidence="1 2">
    <name type="scientific">Archangium violaceum Cb vi76</name>
    <dbReference type="NCBI Taxonomy" id="1406225"/>
    <lineage>
        <taxon>Bacteria</taxon>
        <taxon>Pseudomonadati</taxon>
        <taxon>Myxococcota</taxon>
        <taxon>Myxococcia</taxon>
        <taxon>Myxococcales</taxon>
        <taxon>Cystobacterineae</taxon>
        <taxon>Archangiaceae</taxon>
        <taxon>Archangium</taxon>
    </lineage>
</organism>
<sequence>MDCCIKKYPLSPLENCTASRSDVLRVLREIAEVSDVVANINEDFNPDDYVDSDEFANNEDLPEWKQRCIKFYVACTERRWTGNCYDCIRYCEGQRKWPKDRCHPSGEGN</sequence>
<dbReference type="AlphaFoldDB" id="A0A084SH54"/>
<name>A0A084SH54_9BACT</name>
<gene>
    <name evidence="1" type="ORF">Q664_45455</name>
</gene>
<protein>
    <submittedName>
        <fullName evidence="1">Uncharacterized protein</fullName>
    </submittedName>
</protein>
<comment type="caution">
    <text evidence="1">The sequence shown here is derived from an EMBL/GenBank/DDBJ whole genome shotgun (WGS) entry which is preliminary data.</text>
</comment>